<organism evidence="1 2">
    <name type="scientific">Zizania palustris</name>
    <name type="common">Northern wild rice</name>
    <dbReference type="NCBI Taxonomy" id="103762"/>
    <lineage>
        <taxon>Eukaryota</taxon>
        <taxon>Viridiplantae</taxon>
        <taxon>Streptophyta</taxon>
        <taxon>Embryophyta</taxon>
        <taxon>Tracheophyta</taxon>
        <taxon>Spermatophyta</taxon>
        <taxon>Magnoliopsida</taxon>
        <taxon>Liliopsida</taxon>
        <taxon>Poales</taxon>
        <taxon>Poaceae</taxon>
        <taxon>BOP clade</taxon>
        <taxon>Oryzoideae</taxon>
        <taxon>Oryzeae</taxon>
        <taxon>Zizaniinae</taxon>
        <taxon>Zizania</taxon>
    </lineage>
</organism>
<evidence type="ECO:0000313" key="1">
    <source>
        <dbReference type="EMBL" id="KAG8047891.1"/>
    </source>
</evidence>
<dbReference type="AlphaFoldDB" id="A0A8J5R766"/>
<dbReference type="InterPro" id="IPR003690">
    <property type="entry name" value="MTERF"/>
</dbReference>
<dbReference type="GO" id="GO:0003676">
    <property type="term" value="F:nucleic acid binding"/>
    <property type="evidence" value="ECO:0007669"/>
    <property type="project" value="InterPro"/>
</dbReference>
<dbReference type="EMBL" id="JAAALK010000290">
    <property type="protein sequence ID" value="KAG8047891.1"/>
    <property type="molecule type" value="Genomic_DNA"/>
</dbReference>
<reference evidence="1" key="1">
    <citation type="journal article" date="2021" name="bioRxiv">
        <title>Whole Genome Assembly and Annotation of Northern Wild Rice, Zizania palustris L., Supports a Whole Genome Duplication in the Zizania Genus.</title>
        <authorList>
            <person name="Haas M."/>
            <person name="Kono T."/>
            <person name="Macchietto M."/>
            <person name="Millas R."/>
            <person name="McGilp L."/>
            <person name="Shao M."/>
            <person name="Duquette J."/>
            <person name="Hirsch C.N."/>
            <person name="Kimball J."/>
        </authorList>
    </citation>
    <scope>NUCLEOTIDE SEQUENCE</scope>
    <source>
        <tissue evidence="1">Fresh leaf tissue</tissue>
    </source>
</reference>
<comment type="caution">
    <text evidence="1">The sequence shown here is derived from an EMBL/GenBank/DDBJ whole genome shotgun (WGS) entry which is preliminary data.</text>
</comment>
<proteinExistence type="predicted"/>
<protein>
    <submittedName>
        <fullName evidence="1">Uncharacterized protein</fullName>
    </submittedName>
</protein>
<gene>
    <name evidence="1" type="ORF">GUJ93_ZPchr0008g12003</name>
</gene>
<keyword evidence="2" id="KW-1185">Reference proteome</keyword>
<accession>A0A8J5R766</accession>
<dbReference type="Pfam" id="PF02536">
    <property type="entry name" value="mTERF"/>
    <property type="match status" value="1"/>
</dbReference>
<sequence>MNLPMLRSVPAARLRWLPWNVLARSHKDSFRAPHCCAAAGSWIVQKSASGASSWATPIGDRIQLRLFSAAVAEDGVKLLEDGDEDELDHKLNQMEKRRDVRIAQNALMDYLHVTRGISFGDAEHMSKRAPIFLGKLLDKVKDAVKEPAEGGEELAFRSKVKKREMRDKRVHRALVRFFNFNPVNEFEPFLESIGIRPSEYESLLPRDLMFLDDDATLLYNFRVLCNYGIAHTKIGRIYMDTTEVFSFGHGMLASKLKALEDLGLSKASVIKLVISSPAILLRDPNAELKILQWLDDVGIQRDWIGQFLSARKSYNWRRMVQVPQFFSDLGFTKEGIGKLIRQNPDFLFGGSGNMIFVAVLIMLKAGSGKKELFDLFLDFPDLSIENFTRNLRRGILLLAGIGVSDKDIKKFVISNGSLLGSVTVKMPNSILTHLRVGKGRLRKIIMEDPHLLIKYSLGSKLNHLPKVDAYEVSFKEKVKFLKSIGFVEDSEGMKQALKNFVVKATNCKTGSTS</sequence>
<dbReference type="PANTHER" id="PTHR13068">
    <property type="entry name" value="CGI-12 PROTEIN-RELATED"/>
    <property type="match status" value="1"/>
</dbReference>
<name>A0A8J5R766_ZIZPA</name>
<evidence type="ECO:0000313" key="2">
    <source>
        <dbReference type="Proteomes" id="UP000729402"/>
    </source>
</evidence>
<reference evidence="1" key="2">
    <citation type="submission" date="2021-02" db="EMBL/GenBank/DDBJ databases">
        <authorList>
            <person name="Kimball J.A."/>
            <person name="Haas M.W."/>
            <person name="Macchietto M."/>
            <person name="Kono T."/>
            <person name="Duquette J."/>
            <person name="Shao M."/>
        </authorList>
    </citation>
    <scope>NUCLEOTIDE SEQUENCE</scope>
    <source>
        <tissue evidence="1">Fresh leaf tissue</tissue>
    </source>
</reference>
<dbReference type="OrthoDB" id="764594at2759"/>
<dbReference type="PANTHER" id="PTHR13068:SF38">
    <property type="entry name" value="TRANSCRIPTION TERMINATION FACTOR FAMILY PROTEIN"/>
    <property type="match status" value="1"/>
</dbReference>
<dbReference type="Proteomes" id="UP000729402">
    <property type="component" value="Unassembled WGS sequence"/>
</dbReference>
<dbReference type="FunFam" id="1.25.70.10:FF:000019">
    <property type="entry name" value="mTERF family protein"/>
    <property type="match status" value="1"/>
</dbReference>